<feature type="region of interest" description="Disordered" evidence="1">
    <location>
        <begin position="170"/>
        <end position="212"/>
    </location>
</feature>
<feature type="region of interest" description="Disordered" evidence="1">
    <location>
        <begin position="1"/>
        <end position="52"/>
    </location>
</feature>
<feature type="region of interest" description="Disordered" evidence="1">
    <location>
        <begin position="69"/>
        <end position="108"/>
    </location>
</feature>
<dbReference type="OrthoDB" id="5873787at2759"/>
<feature type="compositionally biased region" description="Polar residues" evidence="1">
    <location>
        <begin position="36"/>
        <end position="46"/>
    </location>
</feature>
<evidence type="ECO:0000313" key="2">
    <source>
        <dbReference type="EMBL" id="KIH60615.1"/>
    </source>
</evidence>
<keyword evidence="3" id="KW-1185">Reference proteome</keyword>
<dbReference type="EMBL" id="KN730806">
    <property type="protein sequence ID" value="KIH60615.1"/>
    <property type="molecule type" value="Genomic_DNA"/>
</dbReference>
<feature type="compositionally biased region" description="Basic and acidic residues" evidence="1">
    <location>
        <begin position="170"/>
        <end position="179"/>
    </location>
</feature>
<dbReference type="Proteomes" id="UP000054047">
    <property type="component" value="Unassembled WGS sequence"/>
</dbReference>
<feature type="compositionally biased region" description="Low complexity" evidence="1">
    <location>
        <begin position="180"/>
        <end position="189"/>
    </location>
</feature>
<name>A0A0C2GHE3_9BILA</name>
<gene>
    <name evidence="2" type="ORF">ANCDUO_09125</name>
</gene>
<evidence type="ECO:0000313" key="3">
    <source>
        <dbReference type="Proteomes" id="UP000054047"/>
    </source>
</evidence>
<accession>A0A0C2GHE3</accession>
<reference evidence="2 3" key="1">
    <citation type="submission" date="2013-12" db="EMBL/GenBank/DDBJ databases">
        <title>Draft genome of the parsitic nematode Ancylostoma duodenale.</title>
        <authorList>
            <person name="Mitreva M."/>
        </authorList>
    </citation>
    <scope>NUCLEOTIDE SEQUENCE [LARGE SCALE GENOMIC DNA]</scope>
    <source>
        <strain evidence="2 3">Zhejiang</strain>
    </source>
</reference>
<dbReference type="AlphaFoldDB" id="A0A0C2GHE3"/>
<sequence>MDDIVWIREEPPAEEQKPNDTLQNSDIVIVDHPQEQAPSTAQNGAAATNDDGAVEIPVIIEFKSTEVPFYKRAEEQQPPEEPPKVEQPQAAPQEEPKNEPESQEGDIVVEVYDPTSTTVPAPQPVAVEVYDPTSTTVPAPVPVDVEVFDPTSTEVPVIIDHTTPEIRDEAAKKPEEPKQEQPVVVAPVEPVKPPEPVQNAVNEKPKEEDGFDISECERKLNEATAGTKDLVNKLCDKSKELNQATQSIANE</sequence>
<protein>
    <submittedName>
        <fullName evidence="2">Uncharacterized protein</fullName>
    </submittedName>
</protein>
<feature type="compositionally biased region" description="Basic and acidic residues" evidence="1">
    <location>
        <begin position="1"/>
        <end position="18"/>
    </location>
</feature>
<organism evidence="2 3">
    <name type="scientific">Ancylostoma duodenale</name>
    <dbReference type="NCBI Taxonomy" id="51022"/>
    <lineage>
        <taxon>Eukaryota</taxon>
        <taxon>Metazoa</taxon>
        <taxon>Ecdysozoa</taxon>
        <taxon>Nematoda</taxon>
        <taxon>Chromadorea</taxon>
        <taxon>Rhabditida</taxon>
        <taxon>Rhabditina</taxon>
        <taxon>Rhabditomorpha</taxon>
        <taxon>Strongyloidea</taxon>
        <taxon>Ancylostomatidae</taxon>
        <taxon>Ancylostomatinae</taxon>
        <taxon>Ancylostoma</taxon>
    </lineage>
</organism>
<evidence type="ECO:0000256" key="1">
    <source>
        <dbReference type="SAM" id="MobiDB-lite"/>
    </source>
</evidence>
<proteinExistence type="predicted"/>